<proteinExistence type="predicted"/>
<name>B4VP86_9CYAN</name>
<evidence type="ECO:0000313" key="1">
    <source>
        <dbReference type="EMBL" id="EDX76057.1"/>
    </source>
</evidence>
<dbReference type="EMBL" id="DS989847">
    <property type="protein sequence ID" value="EDX76057.1"/>
    <property type="molecule type" value="Genomic_DNA"/>
</dbReference>
<dbReference type="AlphaFoldDB" id="B4VP86"/>
<keyword evidence="2" id="KW-1185">Reference proteome</keyword>
<organism evidence="1 2">
    <name type="scientific">Coleofasciculus chthonoplastes PCC 7420</name>
    <dbReference type="NCBI Taxonomy" id="118168"/>
    <lineage>
        <taxon>Bacteria</taxon>
        <taxon>Bacillati</taxon>
        <taxon>Cyanobacteriota</taxon>
        <taxon>Cyanophyceae</taxon>
        <taxon>Coleofasciculales</taxon>
        <taxon>Coleofasciculaceae</taxon>
        <taxon>Coleofasciculus</taxon>
    </lineage>
</organism>
<dbReference type="Proteomes" id="UP000003835">
    <property type="component" value="Unassembled WGS sequence"/>
</dbReference>
<evidence type="ECO:0000313" key="2">
    <source>
        <dbReference type="Proteomes" id="UP000003835"/>
    </source>
</evidence>
<dbReference type="HOGENOM" id="CLU_2952455_0_0_3"/>
<accession>B4VP86</accession>
<sequence>MIAAWYKSITARPSWQQTELDDDAFNTWKSCIRNRLRQITRRDRIDHLECIKVITRPFP</sequence>
<reference evidence="1 2" key="1">
    <citation type="submission" date="2008-07" db="EMBL/GenBank/DDBJ databases">
        <authorList>
            <person name="Tandeau de Marsac N."/>
            <person name="Ferriera S."/>
            <person name="Johnson J."/>
            <person name="Kravitz S."/>
            <person name="Beeson K."/>
            <person name="Sutton G."/>
            <person name="Rogers Y.-H."/>
            <person name="Friedman R."/>
            <person name="Frazier M."/>
            <person name="Venter J.C."/>
        </authorList>
    </citation>
    <scope>NUCLEOTIDE SEQUENCE [LARGE SCALE GENOMIC DNA]</scope>
    <source>
        <strain evidence="1 2">PCC 7420</strain>
    </source>
</reference>
<protein>
    <submittedName>
        <fullName evidence="1">Uncharacterized protein</fullName>
    </submittedName>
</protein>
<gene>
    <name evidence="1" type="ORF">MC7420_5491</name>
</gene>